<dbReference type="Pfam" id="PF03061">
    <property type="entry name" value="4HBT"/>
    <property type="match status" value="1"/>
</dbReference>
<proteinExistence type="predicted"/>
<dbReference type="CDD" id="cd03443">
    <property type="entry name" value="PaaI_thioesterase"/>
    <property type="match status" value="1"/>
</dbReference>
<evidence type="ECO:0000259" key="2">
    <source>
        <dbReference type="Pfam" id="PF03061"/>
    </source>
</evidence>
<gene>
    <name evidence="3" type="ORF">RM863_20185</name>
</gene>
<dbReference type="InterPro" id="IPR029069">
    <property type="entry name" value="HotDog_dom_sf"/>
</dbReference>
<evidence type="ECO:0000313" key="4">
    <source>
        <dbReference type="Proteomes" id="UP001180489"/>
    </source>
</evidence>
<reference evidence="3" key="1">
    <citation type="submission" date="2024-05" db="EMBL/GenBank/DDBJ databases">
        <title>30 novel species of actinomycetes from the DSMZ collection.</title>
        <authorList>
            <person name="Nouioui I."/>
        </authorList>
    </citation>
    <scope>NUCLEOTIDE SEQUENCE</scope>
    <source>
        <strain evidence="3">DSM 41014</strain>
    </source>
</reference>
<evidence type="ECO:0000256" key="1">
    <source>
        <dbReference type="ARBA" id="ARBA00022801"/>
    </source>
</evidence>
<dbReference type="Proteomes" id="UP001180489">
    <property type="component" value="Unassembled WGS sequence"/>
</dbReference>
<dbReference type="RefSeq" id="WP_311635943.1">
    <property type="nucleotide sequence ID" value="NZ_JAVRFF010000022.1"/>
</dbReference>
<dbReference type="EMBL" id="JAVRFF010000022">
    <property type="protein sequence ID" value="MDT0474447.1"/>
    <property type="molecule type" value="Genomic_DNA"/>
</dbReference>
<keyword evidence="4" id="KW-1185">Reference proteome</keyword>
<dbReference type="PANTHER" id="PTHR43240:SF1">
    <property type="entry name" value="BLR5584 PROTEIN"/>
    <property type="match status" value="1"/>
</dbReference>
<name>A0ABU2UNP3_9ACTN</name>
<feature type="domain" description="Thioesterase" evidence="2">
    <location>
        <begin position="71"/>
        <end position="148"/>
    </location>
</feature>
<dbReference type="SUPFAM" id="SSF54637">
    <property type="entry name" value="Thioesterase/thiol ester dehydrase-isomerase"/>
    <property type="match status" value="1"/>
</dbReference>
<evidence type="ECO:0000313" key="3">
    <source>
        <dbReference type="EMBL" id="MDT0474447.1"/>
    </source>
</evidence>
<dbReference type="GO" id="GO:0016787">
    <property type="term" value="F:hydrolase activity"/>
    <property type="evidence" value="ECO:0007669"/>
    <property type="project" value="UniProtKB-KW"/>
</dbReference>
<accession>A0ABU2UNP3</accession>
<organism evidence="3 4">
    <name type="scientific">Streptomyces hintoniae</name>
    <dbReference type="NCBI Taxonomy" id="3075521"/>
    <lineage>
        <taxon>Bacteria</taxon>
        <taxon>Bacillati</taxon>
        <taxon>Actinomycetota</taxon>
        <taxon>Actinomycetes</taxon>
        <taxon>Kitasatosporales</taxon>
        <taxon>Streptomycetaceae</taxon>
        <taxon>Streptomyces</taxon>
    </lineage>
</organism>
<dbReference type="PANTHER" id="PTHR43240">
    <property type="entry name" value="1,4-DIHYDROXY-2-NAPHTHOYL-COA THIOESTERASE 1"/>
    <property type="match status" value="1"/>
</dbReference>
<protein>
    <submittedName>
        <fullName evidence="3">PaaI family thioesterase</fullName>
        <ecNumber evidence="3">3.1.2.-</ecNumber>
    </submittedName>
</protein>
<dbReference type="EC" id="3.1.2.-" evidence="3"/>
<sequence length="167" mass="17355">MTTTDLTDVTDPTDLSGLSGLEVLRLIQAGALGEPDAPFIGRLLGMRFDEVEHGRMVISLTTRPEFANPLGTVHGGIAATLLDSVMGCAVHSTLPPGVGYTTLELKVNYIRAAGTGGQTLTADGSVIHLGRSTATAEGRVHDENGKLIAHATTTCLVLRPQADGPRG</sequence>
<dbReference type="Gene3D" id="3.10.129.10">
    <property type="entry name" value="Hotdog Thioesterase"/>
    <property type="match status" value="1"/>
</dbReference>
<comment type="caution">
    <text evidence="3">The sequence shown here is derived from an EMBL/GenBank/DDBJ whole genome shotgun (WGS) entry which is preliminary data.</text>
</comment>
<dbReference type="InterPro" id="IPR006683">
    <property type="entry name" value="Thioestr_dom"/>
</dbReference>
<dbReference type="InterPro" id="IPR003736">
    <property type="entry name" value="PAAI_dom"/>
</dbReference>
<keyword evidence="1 3" id="KW-0378">Hydrolase</keyword>
<dbReference type="NCBIfam" id="TIGR00369">
    <property type="entry name" value="unchar_dom_1"/>
    <property type="match status" value="1"/>
</dbReference>